<protein>
    <submittedName>
        <fullName evidence="2">Uncharacterized protein</fullName>
    </submittedName>
</protein>
<evidence type="ECO:0000313" key="2">
    <source>
        <dbReference type="EMBL" id="ACY13518.1"/>
    </source>
</evidence>
<reference evidence="2 3" key="1">
    <citation type="journal article" date="2010" name="Stand. Genomic Sci.">
        <title>Complete genome sequence of Haliangium ochraceum type strain (SMP-2).</title>
        <authorList>
            <consortium name="US DOE Joint Genome Institute (JGI-PGF)"/>
            <person name="Ivanova N."/>
            <person name="Daum C."/>
            <person name="Lang E."/>
            <person name="Abt B."/>
            <person name="Kopitz M."/>
            <person name="Saunders E."/>
            <person name="Lapidus A."/>
            <person name="Lucas S."/>
            <person name="Glavina Del Rio T."/>
            <person name="Nolan M."/>
            <person name="Tice H."/>
            <person name="Copeland A."/>
            <person name="Cheng J.F."/>
            <person name="Chen F."/>
            <person name="Bruce D."/>
            <person name="Goodwin L."/>
            <person name="Pitluck S."/>
            <person name="Mavromatis K."/>
            <person name="Pati A."/>
            <person name="Mikhailova N."/>
            <person name="Chen A."/>
            <person name="Palaniappan K."/>
            <person name="Land M."/>
            <person name="Hauser L."/>
            <person name="Chang Y.J."/>
            <person name="Jeffries C.D."/>
            <person name="Detter J.C."/>
            <person name="Brettin T."/>
            <person name="Rohde M."/>
            <person name="Goker M."/>
            <person name="Bristow J."/>
            <person name="Markowitz V."/>
            <person name="Eisen J.A."/>
            <person name="Hugenholtz P."/>
            <person name="Kyrpides N.C."/>
            <person name="Klenk H.P."/>
        </authorList>
    </citation>
    <scope>NUCLEOTIDE SEQUENCE [LARGE SCALE GENOMIC DNA]</scope>
    <source>
        <strain evidence="3">DSM 14365 / CIP 107738 / JCM 11303 / AJ 13395 / SMP-2</strain>
    </source>
</reference>
<gene>
    <name evidence="2" type="ordered locus">Hoch_0909</name>
</gene>
<name>D0LPF3_HALO1</name>
<evidence type="ECO:0000256" key="1">
    <source>
        <dbReference type="SAM" id="MobiDB-lite"/>
    </source>
</evidence>
<dbReference type="KEGG" id="hoh:Hoch_0909"/>
<dbReference type="AlphaFoldDB" id="D0LPF3"/>
<organism evidence="2 3">
    <name type="scientific">Haliangium ochraceum (strain DSM 14365 / JCM 11303 / SMP-2)</name>
    <dbReference type="NCBI Taxonomy" id="502025"/>
    <lineage>
        <taxon>Bacteria</taxon>
        <taxon>Pseudomonadati</taxon>
        <taxon>Myxococcota</taxon>
        <taxon>Polyangia</taxon>
        <taxon>Haliangiales</taxon>
        <taxon>Kofleriaceae</taxon>
        <taxon>Haliangium</taxon>
    </lineage>
</organism>
<evidence type="ECO:0000313" key="3">
    <source>
        <dbReference type="Proteomes" id="UP000001880"/>
    </source>
</evidence>
<keyword evidence="3" id="KW-1185">Reference proteome</keyword>
<sequence>MEMFVRLKPFAPERGHVLRRYNCRGLRFREAGGWQRVPLDVAAYLRGVRQQPGDPRSPLAFDVCGELGADAEPVVTAERSGLPAPHAPGSEQGRGPRHRELASETAHTQPHREPVAAACVEPAERCLAAFHVSDAQPDEETWRPSPERNSTARTKTCVSLPGETANGQHPPAGALCAQARWTEQTSPSTDGASARSSARLLGPCRAAAPASHGIVASDLGASCAPRRPPVARRLRRHANRGPPVGTTRFKPRRASGGVRGRRLALERRRHRAPPGVCLLAE</sequence>
<feature type="region of interest" description="Disordered" evidence="1">
    <location>
        <begin position="79"/>
        <end position="114"/>
    </location>
</feature>
<dbReference type="EMBL" id="CP001804">
    <property type="protein sequence ID" value="ACY13518.1"/>
    <property type="molecule type" value="Genomic_DNA"/>
</dbReference>
<dbReference type="HOGENOM" id="CLU_1000277_0_0_7"/>
<feature type="compositionally biased region" description="Basic residues" evidence="1">
    <location>
        <begin position="249"/>
        <end position="269"/>
    </location>
</feature>
<feature type="region of interest" description="Disordered" evidence="1">
    <location>
        <begin position="237"/>
        <end position="269"/>
    </location>
</feature>
<proteinExistence type="predicted"/>
<accession>D0LPF3</accession>
<dbReference type="Proteomes" id="UP000001880">
    <property type="component" value="Chromosome"/>
</dbReference>